<feature type="compositionally biased region" description="Basic residues" evidence="1">
    <location>
        <begin position="105"/>
        <end position="114"/>
    </location>
</feature>
<comment type="caution">
    <text evidence="2">The sequence shown here is derived from an EMBL/GenBank/DDBJ whole genome shotgun (WGS) entry which is preliminary data.</text>
</comment>
<evidence type="ECO:0000256" key="1">
    <source>
        <dbReference type="SAM" id="MobiDB-lite"/>
    </source>
</evidence>
<dbReference type="Proteomes" id="UP001194696">
    <property type="component" value="Unassembled WGS sequence"/>
</dbReference>
<feature type="compositionally biased region" description="Basic and acidic residues" evidence="1">
    <location>
        <begin position="270"/>
        <end position="324"/>
    </location>
</feature>
<name>A0ABQ7KG06_9FUNG</name>
<evidence type="ECO:0000313" key="2">
    <source>
        <dbReference type="EMBL" id="KAG0298111.1"/>
    </source>
</evidence>
<organism evidence="2 3">
    <name type="scientific">Linnemannia gamsii</name>
    <dbReference type="NCBI Taxonomy" id="64522"/>
    <lineage>
        <taxon>Eukaryota</taxon>
        <taxon>Fungi</taxon>
        <taxon>Fungi incertae sedis</taxon>
        <taxon>Mucoromycota</taxon>
        <taxon>Mortierellomycotina</taxon>
        <taxon>Mortierellomycetes</taxon>
        <taxon>Mortierellales</taxon>
        <taxon>Mortierellaceae</taxon>
        <taxon>Linnemannia</taxon>
    </lineage>
</organism>
<gene>
    <name evidence="2" type="ORF">BGZ96_002603</name>
</gene>
<proteinExistence type="predicted"/>
<feature type="compositionally biased region" description="Low complexity" evidence="1">
    <location>
        <begin position="206"/>
        <end position="225"/>
    </location>
</feature>
<evidence type="ECO:0000313" key="3">
    <source>
        <dbReference type="Proteomes" id="UP001194696"/>
    </source>
</evidence>
<feature type="compositionally biased region" description="Polar residues" evidence="1">
    <location>
        <begin position="183"/>
        <end position="194"/>
    </location>
</feature>
<feature type="compositionally biased region" description="Basic and acidic residues" evidence="1">
    <location>
        <begin position="503"/>
        <end position="512"/>
    </location>
</feature>
<reference evidence="2 3" key="1">
    <citation type="journal article" date="2020" name="Fungal Divers.">
        <title>Resolving the Mortierellaceae phylogeny through synthesis of multi-gene phylogenetics and phylogenomics.</title>
        <authorList>
            <person name="Vandepol N."/>
            <person name="Liber J."/>
            <person name="Desiro A."/>
            <person name="Na H."/>
            <person name="Kennedy M."/>
            <person name="Barry K."/>
            <person name="Grigoriev I.V."/>
            <person name="Miller A.N."/>
            <person name="O'Donnell K."/>
            <person name="Stajich J.E."/>
            <person name="Bonito G."/>
        </authorList>
    </citation>
    <scope>NUCLEOTIDE SEQUENCE [LARGE SCALE GENOMIC DNA]</scope>
    <source>
        <strain evidence="2 3">AD045</strain>
    </source>
</reference>
<accession>A0ABQ7KG06</accession>
<feature type="region of interest" description="Disordered" evidence="1">
    <location>
        <begin position="480"/>
        <end position="523"/>
    </location>
</feature>
<feature type="region of interest" description="Disordered" evidence="1">
    <location>
        <begin position="66"/>
        <end position="231"/>
    </location>
</feature>
<protein>
    <submittedName>
        <fullName evidence="2">Uncharacterized protein</fullName>
    </submittedName>
</protein>
<keyword evidence="3" id="KW-1185">Reference proteome</keyword>
<feature type="compositionally biased region" description="Polar residues" evidence="1">
    <location>
        <begin position="369"/>
        <end position="380"/>
    </location>
</feature>
<feature type="compositionally biased region" description="Low complexity" evidence="1">
    <location>
        <begin position="137"/>
        <end position="173"/>
    </location>
</feature>
<feature type="compositionally biased region" description="Low complexity" evidence="1">
    <location>
        <begin position="355"/>
        <end position="368"/>
    </location>
</feature>
<feature type="region of interest" description="Disordered" evidence="1">
    <location>
        <begin position="259"/>
        <end position="396"/>
    </location>
</feature>
<feature type="compositionally biased region" description="Low complexity" evidence="1">
    <location>
        <begin position="67"/>
        <end position="96"/>
    </location>
</feature>
<dbReference type="EMBL" id="JAAAIM010000015">
    <property type="protein sequence ID" value="KAG0298111.1"/>
    <property type="molecule type" value="Genomic_DNA"/>
</dbReference>
<feature type="compositionally biased region" description="Low complexity" evidence="1">
    <location>
        <begin position="484"/>
        <end position="495"/>
    </location>
</feature>
<sequence>MHNNSCAPLPPSLPHTPHTIIPPTVGLVAAQGFSLFNKKPAVSVPDPNQVADAEEQAIARLKALKFSSSHSQQEQQQQENTNDNASNSNSNSNSNSIRDDNDKNRKLRVSKGKGNKGIEGLMNVVVAGSSSNPLPPDDNINTDTKTDNNNNANNANNNNEWYSNSNNNNHDSNIAFDARNAPSIDSDSAATTGQKVEAADPAANQKVLSPPTLSSSTSTSSSISSVKKKKKIMTGHEDDIIHEHDHADNDAYDDIIWYNGPHRDDEDEHGDDHHHDDDHHDDEHHDEDIHFDEDYHHDDEGHEDDESKNNNQDDRQTKQDHVEASNDNDDDQEHQNRVRRGSTRAEPLDTTYDMNNNINQQQRILNNNDSPSSTPSAQQNQHDHSTGTGTEGGDPTVFHHSGAEVLVGSIAPVEFCLRLKHECESTCREFRSQVLHVSTTCAFGSVAELLLWGKCCQVGLVNRKKSSSGRVRHQQWQESIALQDSTLPSSPDSSSATEGSTVSEERQEELAQEHLQLQQKRHAAQLQHEKQLFLQQQLQNK</sequence>